<reference evidence="1" key="1">
    <citation type="submission" date="2018-05" db="EMBL/GenBank/DDBJ databases">
        <authorList>
            <person name="Lanie J.A."/>
            <person name="Ng W.-L."/>
            <person name="Kazmierczak K.M."/>
            <person name="Andrzejewski T.M."/>
            <person name="Davidsen T.M."/>
            <person name="Wayne K.J."/>
            <person name="Tettelin H."/>
            <person name="Glass J.I."/>
            <person name="Rusch D."/>
            <person name="Podicherti R."/>
            <person name="Tsui H.-C.T."/>
            <person name="Winkler M.E."/>
        </authorList>
    </citation>
    <scope>NUCLEOTIDE SEQUENCE</scope>
</reference>
<proteinExistence type="predicted"/>
<name>A0A382LSK0_9ZZZZ</name>
<feature type="non-terminal residue" evidence="1">
    <location>
        <position position="32"/>
    </location>
</feature>
<evidence type="ECO:0008006" key="2">
    <source>
        <dbReference type="Google" id="ProtNLM"/>
    </source>
</evidence>
<dbReference type="AlphaFoldDB" id="A0A382LSK0"/>
<evidence type="ECO:0000313" key="1">
    <source>
        <dbReference type="EMBL" id="SVC39699.1"/>
    </source>
</evidence>
<sequence length="32" mass="3508">MAVDQIDTPVLLCDLDALDHNIQKLAEHFAAS</sequence>
<organism evidence="1">
    <name type="scientific">marine metagenome</name>
    <dbReference type="NCBI Taxonomy" id="408172"/>
    <lineage>
        <taxon>unclassified sequences</taxon>
        <taxon>metagenomes</taxon>
        <taxon>ecological metagenomes</taxon>
    </lineage>
</organism>
<protein>
    <recommendedName>
        <fullName evidence="2">Alanine racemase N-terminal domain-containing protein</fullName>
    </recommendedName>
</protein>
<gene>
    <name evidence="1" type="ORF">METZ01_LOCUS292553</name>
</gene>
<accession>A0A382LSK0</accession>
<dbReference type="EMBL" id="UINC01088992">
    <property type="protein sequence ID" value="SVC39699.1"/>
    <property type="molecule type" value="Genomic_DNA"/>
</dbReference>